<keyword evidence="3" id="KW-1185">Reference proteome</keyword>
<organism evidence="2 3">
    <name type="scientific">Glycocaulis alkaliphilus</name>
    <dbReference type="NCBI Taxonomy" id="1434191"/>
    <lineage>
        <taxon>Bacteria</taxon>
        <taxon>Pseudomonadati</taxon>
        <taxon>Pseudomonadota</taxon>
        <taxon>Alphaproteobacteria</taxon>
        <taxon>Maricaulales</taxon>
        <taxon>Maricaulaceae</taxon>
        <taxon>Glycocaulis</taxon>
    </lineage>
</organism>
<accession>A0A3T0ECQ8</accession>
<gene>
    <name evidence="2" type="ORF">X907_2568</name>
</gene>
<dbReference type="EMBL" id="CP018911">
    <property type="protein sequence ID" value="AZU05080.1"/>
    <property type="molecule type" value="Genomic_DNA"/>
</dbReference>
<dbReference type="PROSITE" id="PS51755">
    <property type="entry name" value="OMPR_PHOB"/>
    <property type="match status" value="1"/>
</dbReference>
<dbReference type="SMART" id="SM00862">
    <property type="entry name" value="Trans_reg_C"/>
    <property type="match status" value="1"/>
</dbReference>
<dbReference type="SUPFAM" id="SSF52172">
    <property type="entry name" value="CheY-like"/>
    <property type="match status" value="1"/>
</dbReference>
<protein>
    <submittedName>
        <fullName evidence="2">Two component transcriptional regulator, winged helix family</fullName>
    </submittedName>
</protein>
<dbReference type="GO" id="GO:0006355">
    <property type="term" value="P:regulation of DNA-templated transcription"/>
    <property type="evidence" value="ECO:0007669"/>
    <property type="project" value="InterPro"/>
</dbReference>
<dbReference type="PANTHER" id="PTHR48111">
    <property type="entry name" value="REGULATOR OF RPOS"/>
    <property type="match status" value="1"/>
</dbReference>
<dbReference type="InterPro" id="IPR001789">
    <property type="entry name" value="Sig_transdc_resp-reg_receiver"/>
</dbReference>
<dbReference type="InterPro" id="IPR039420">
    <property type="entry name" value="WalR-like"/>
</dbReference>
<dbReference type="InterPro" id="IPR001867">
    <property type="entry name" value="OmpR/PhoB-type_DNA-bd"/>
</dbReference>
<sequence length="235" mass="25643">MQILMVEDEDVWADKATQAVSAEPDWTLERVATGREALARAASSAVDVLVIDRMIETDGTDGLQLLSRLRDMGVVAPALVLSSLGQTHQRVEGLEAGADDYLAKPFDAAELRARLKSLARRAGFAANPEVIVLGGLEVRAKARTAHWNGVHIPLSPQEFNILKLLADNPGQPVSRDTLWAEVWTDFPNLPPQINVIDVAVARLRRSIRAVVGEDLIETQRLKGYVLPLPADSFSV</sequence>
<evidence type="ECO:0000313" key="2">
    <source>
        <dbReference type="EMBL" id="AZU05080.1"/>
    </source>
</evidence>
<dbReference type="InterPro" id="IPR016032">
    <property type="entry name" value="Sig_transdc_resp-reg_C-effctor"/>
</dbReference>
<dbReference type="Gene3D" id="6.10.250.690">
    <property type="match status" value="1"/>
</dbReference>
<dbReference type="AlphaFoldDB" id="A0A3T0ECQ8"/>
<evidence type="ECO:0000256" key="1">
    <source>
        <dbReference type="ARBA" id="ARBA00023125"/>
    </source>
</evidence>
<dbReference type="InterPro" id="IPR036388">
    <property type="entry name" value="WH-like_DNA-bd_sf"/>
</dbReference>
<reference evidence="2 3" key="1">
    <citation type="submission" date="2016-12" db="EMBL/GenBank/DDBJ databases">
        <title>The genome of dimorphic prosthecate Glycocaulis alkaliphilus 6b-8t, isolated from crude oil dictates its adaptability in petroleum environments.</title>
        <authorList>
            <person name="Wu X.-L."/>
            <person name="Geng S."/>
        </authorList>
    </citation>
    <scope>NUCLEOTIDE SEQUENCE [LARGE SCALE GENOMIC DNA]</scope>
    <source>
        <strain evidence="2 3">6B-8</strain>
    </source>
</reference>
<dbReference type="GO" id="GO:0000156">
    <property type="term" value="F:phosphorelay response regulator activity"/>
    <property type="evidence" value="ECO:0007669"/>
    <property type="project" value="TreeGrafter"/>
</dbReference>
<dbReference type="PROSITE" id="PS50110">
    <property type="entry name" value="RESPONSE_REGULATORY"/>
    <property type="match status" value="1"/>
</dbReference>
<dbReference type="Pfam" id="PF00486">
    <property type="entry name" value="Trans_reg_C"/>
    <property type="match status" value="1"/>
</dbReference>
<dbReference type="SUPFAM" id="SSF46894">
    <property type="entry name" value="C-terminal effector domain of the bipartite response regulators"/>
    <property type="match status" value="1"/>
</dbReference>
<dbReference type="Gene3D" id="1.10.10.10">
    <property type="entry name" value="Winged helix-like DNA-binding domain superfamily/Winged helix DNA-binding domain"/>
    <property type="match status" value="1"/>
</dbReference>
<dbReference type="GO" id="GO:0000976">
    <property type="term" value="F:transcription cis-regulatory region binding"/>
    <property type="evidence" value="ECO:0007669"/>
    <property type="project" value="TreeGrafter"/>
</dbReference>
<dbReference type="PANTHER" id="PTHR48111:SF76">
    <property type="entry name" value="TWO-COMPONENT RESPONSE REGULATOR"/>
    <property type="match status" value="1"/>
</dbReference>
<dbReference type="GO" id="GO:0032993">
    <property type="term" value="C:protein-DNA complex"/>
    <property type="evidence" value="ECO:0007669"/>
    <property type="project" value="TreeGrafter"/>
</dbReference>
<dbReference type="CDD" id="cd00383">
    <property type="entry name" value="trans_reg_C"/>
    <property type="match status" value="1"/>
</dbReference>
<evidence type="ECO:0000313" key="3">
    <source>
        <dbReference type="Proteomes" id="UP000286954"/>
    </source>
</evidence>
<dbReference type="SMART" id="SM00448">
    <property type="entry name" value="REC"/>
    <property type="match status" value="1"/>
</dbReference>
<dbReference type="Pfam" id="PF00072">
    <property type="entry name" value="Response_reg"/>
    <property type="match status" value="1"/>
</dbReference>
<dbReference type="Proteomes" id="UP000286954">
    <property type="component" value="Chromosome"/>
</dbReference>
<dbReference type="Gene3D" id="3.40.50.2300">
    <property type="match status" value="1"/>
</dbReference>
<dbReference type="RefSeq" id="WP_170175558.1">
    <property type="nucleotide sequence ID" value="NZ_BMFB01000001.1"/>
</dbReference>
<dbReference type="InterPro" id="IPR011006">
    <property type="entry name" value="CheY-like_superfamily"/>
</dbReference>
<proteinExistence type="predicted"/>
<name>A0A3T0ECQ8_9PROT</name>
<dbReference type="GO" id="GO:0005829">
    <property type="term" value="C:cytosol"/>
    <property type="evidence" value="ECO:0007669"/>
    <property type="project" value="TreeGrafter"/>
</dbReference>
<dbReference type="KEGG" id="gak:X907_2568"/>
<keyword evidence="1" id="KW-0238">DNA-binding</keyword>